<protein>
    <submittedName>
        <fullName evidence="2">Uncharacterized protein</fullName>
    </submittedName>
</protein>
<dbReference type="EMBL" id="KV417572">
    <property type="protein sequence ID" value="KZP18425.1"/>
    <property type="molecule type" value="Genomic_DNA"/>
</dbReference>
<sequence>MYKVLLDAVLKRLETFQNGIFGSPRRKTSGNEARKDPVNLNADRVEDAHRKEEDGWIRPPNLHSIEASY</sequence>
<gene>
    <name evidence="2" type="ORF">FIBSPDRAFT_863668</name>
</gene>
<dbReference type="AlphaFoldDB" id="A0A166H2Z7"/>
<name>A0A166H2Z7_9AGAM</name>
<feature type="non-terminal residue" evidence="2">
    <location>
        <position position="69"/>
    </location>
</feature>
<evidence type="ECO:0000313" key="2">
    <source>
        <dbReference type="EMBL" id="KZP18425.1"/>
    </source>
</evidence>
<evidence type="ECO:0000313" key="3">
    <source>
        <dbReference type="Proteomes" id="UP000076532"/>
    </source>
</evidence>
<feature type="region of interest" description="Disordered" evidence="1">
    <location>
        <begin position="20"/>
        <end position="55"/>
    </location>
</feature>
<reference evidence="2 3" key="1">
    <citation type="journal article" date="2016" name="Mol. Biol. Evol.">
        <title>Comparative Genomics of Early-Diverging Mushroom-Forming Fungi Provides Insights into the Origins of Lignocellulose Decay Capabilities.</title>
        <authorList>
            <person name="Nagy L.G."/>
            <person name="Riley R."/>
            <person name="Tritt A."/>
            <person name="Adam C."/>
            <person name="Daum C."/>
            <person name="Floudas D."/>
            <person name="Sun H."/>
            <person name="Yadav J.S."/>
            <person name="Pangilinan J."/>
            <person name="Larsson K.H."/>
            <person name="Matsuura K."/>
            <person name="Barry K."/>
            <person name="Labutti K."/>
            <person name="Kuo R."/>
            <person name="Ohm R.A."/>
            <person name="Bhattacharya S.S."/>
            <person name="Shirouzu T."/>
            <person name="Yoshinaga Y."/>
            <person name="Martin F.M."/>
            <person name="Grigoriev I.V."/>
            <person name="Hibbett D.S."/>
        </authorList>
    </citation>
    <scope>NUCLEOTIDE SEQUENCE [LARGE SCALE GENOMIC DNA]</scope>
    <source>
        <strain evidence="2 3">CBS 109695</strain>
    </source>
</reference>
<proteinExistence type="predicted"/>
<feature type="compositionally biased region" description="Basic and acidic residues" evidence="1">
    <location>
        <begin position="32"/>
        <end position="55"/>
    </location>
</feature>
<keyword evidence="3" id="KW-1185">Reference proteome</keyword>
<evidence type="ECO:0000256" key="1">
    <source>
        <dbReference type="SAM" id="MobiDB-lite"/>
    </source>
</evidence>
<dbReference type="Proteomes" id="UP000076532">
    <property type="component" value="Unassembled WGS sequence"/>
</dbReference>
<accession>A0A166H2Z7</accession>
<organism evidence="2 3">
    <name type="scientific">Athelia psychrophila</name>
    <dbReference type="NCBI Taxonomy" id="1759441"/>
    <lineage>
        <taxon>Eukaryota</taxon>
        <taxon>Fungi</taxon>
        <taxon>Dikarya</taxon>
        <taxon>Basidiomycota</taxon>
        <taxon>Agaricomycotina</taxon>
        <taxon>Agaricomycetes</taxon>
        <taxon>Agaricomycetidae</taxon>
        <taxon>Atheliales</taxon>
        <taxon>Atheliaceae</taxon>
        <taxon>Athelia</taxon>
    </lineage>
</organism>